<organism evidence="4 5">
    <name type="scientific">Kalanchoe fedtschenkoi</name>
    <name type="common">Lavender scallops</name>
    <name type="synonym">South American air plant</name>
    <dbReference type="NCBI Taxonomy" id="63787"/>
    <lineage>
        <taxon>Eukaryota</taxon>
        <taxon>Viridiplantae</taxon>
        <taxon>Streptophyta</taxon>
        <taxon>Embryophyta</taxon>
        <taxon>Tracheophyta</taxon>
        <taxon>Spermatophyta</taxon>
        <taxon>Magnoliopsida</taxon>
        <taxon>eudicotyledons</taxon>
        <taxon>Gunneridae</taxon>
        <taxon>Pentapetalae</taxon>
        <taxon>Saxifragales</taxon>
        <taxon>Crassulaceae</taxon>
        <taxon>Kalanchoe</taxon>
    </lineage>
</organism>
<dbReference type="GO" id="GO:0005200">
    <property type="term" value="F:structural constituent of cytoskeleton"/>
    <property type="evidence" value="ECO:0007669"/>
    <property type="project" value="TreeGrafter"/>
</dbReference>
<evidence type="ECO:0000256" key="1">
    <source>
        <dbReference type="ARBA" id="ARBA00023054"/>
    </source>
</evidence>
<keyword evidence="5" id="KW-1185">Reference proteome</keyword>
<dbReference type="EnsemblPlants" id="Kaladp0037s0215.1.v1.1">
    <property type="protein sequence ID" value="Kaladp0037s0215.1.v1.1"/>
    <property type="gene ID" value="Kaladp0037s0215.v1.1"/>
</dbReference>
<dbReference type="InterPro" id="IPR011684">
    <property type="entry name" value="NAB"/>
</dbReference>
<evidence type="ECO:0000256" key="2">
    <source>
        <dbReference type="SAM" id="Coils"/>
    </source>
</evidence>
<dbReference type="AlphaFoldDB" id="A0A7N0TH10"/>
<dbReference type="GO" id="GO:0005856">
    <property type="term" value="C:cytoskeleton"/>
    <property type="evidence" value="ECO:0007669"/>
    <property type="project" value="TreeGrafter"/>
</dbReference>
<protein>
    <recommendedName>
        <fullName evidence="3">NAB domain-containing protein</fullName>
    </recommendedName>
</protein>
<dbReference type="PANTHER" id="PTHR47357">
    <property type="entry name" value="COP1-INTERACTIVE PROTEIN 1"/>
    <property type="match status" value="1"/>
</dbReference>
<accession>A0A7N0TH10</accession>
<evidence type="ECO:0000313" key="5">
    <source>
        <dbReference type="Proteomes" id="UP000594263"/>
    </source>
</evidence>
<dbReference type="Gramene" id="Kaladp0037s0215.1.v1.1">
    <property type="protein sequence ID" value="Kaladp0037s0215.1.v1.1"/>
    <property type="gene ID" value="Kaladp0037s0215.v1.1"/>
</dbReference>
<dbReference type="Proteomes" id="UP000594263">
    <property type="component" value="Unplaced"/>
</dbReference>
<reference evidence="4" key="1">
    <citation type="submission" date="2021-01" db="UniProtKB">
        <authorList>
            <consortium name="EnsemblPlants"/>
        </authorList>
    </citation>
    <scope>IDENTIFICATION</scope>
</reference>
<feature type="coiled-coil region" evidence="2">
    <location>
        <begin position="162"/>
        <end position="312"/>
    </location>
</feature>
<dbReference type="GO" id="GO:0003779">
    <property type="term" value="F:actin binding"/>
    <property type="evidence" value="ECO:0007669"/>
    <property type="project" value="InterPro"/>
</dbReference>
<feature type="coiled-coil region" evidence="2">
    <location>
        <begin position="373"/>
        <end position="424"/>
    </location>
</feature>
<evidence type="ECO:0000313" key="4">
    <source>
        <dbReference type="EnsemblPlants" id="Kaladp0037s0215.1.v1.1"/>
    </source>
</evidence>
<feature type="domain" description="NAB" evidence="3">
    <location>
        <begin position="1"/>
        <end position="74"/>
    </location>
</feature>
<dbReference type="Pfam" id="PF07765">
    <property type="entry name" value="KIP1"/>
    <property type="match status" value="1"/>
</dbReference>
<sequence>MESNGAAGWLAGSLLAVDNNVEQLLKLIEENVRISDKDSEIEQLKKPELSNYVDELRSHYQLLAERYCQLAKEQGQNATDKDGNFASPFYTPESKFTAYKPGVQAEGSDILPIDLSYKNGSASSSTSSDSDLDNSNLESFTNGCGLDGGKKVAENGELLKRIEESELELRIVSAKLQSSEEDAAKFKSKLDENVIVVKQLQDELELARVLVQEKDAAVSLEKSKVSDLEGTISSYADEIAKYREEIQRLKEELNDIQYDLLQKEAHHKSDMTRLLEEKNWTETRFDEREQQCEFLEKEIGELKAEVVRVKCAHEAEEAIWKCEMKSLEAENMARGEAVETLNKFADALKLKHDTANARLETVAAESSHKDNVIQQLNERIDQLISEKAQVNAEICNLRKEQETVRQLEVRAAQSQMALDRAISESDKLREWTDKLRLRVSEGEEELEEQRALVAECAESKREAIRQLCMTMEYYKSGYRELKEAVVGKKRRPVA</sequence>
<dbReference type="PROSITE" id="PS51774">
    <property type="entry name" value="NAB"/>
    <property type="match status" value="1"/>
</dbReference>
<evidence type="ECO:0000259" key="3">
    <source>
        <dbReference type="PROSITE" id="PS51774"/>
    </source>
</evidence>
<proteinExistence type="predicted"/>
<keyword evidence="1 2" id="KW-0175">Coiled coil</keyword>
<dbReference type="PANTHER" id="PTHR47357:SF1">
    <property type="entry name" value="SPINDLE POLE BODY COMPONENT 110"/>
    <property type="match status" value="1"/>
</dbReference>
<name>A0A7N0TH10_KALFE</name>